<comment type="caution">
    <text evidence="1">The sequence shown here is derived from an EMBL/GenBank/DDBJ whole genome shotgun (WGS) entry which is preliminary data.</text>
</comment>
<organism evidence="1 2">
    <name type="scientific">Limnohabitans radicicola</name>
    <dbReference type="NCBI Taxonomy" id="2771427"/>
    <lineage>
        <taxon>Bacteria</taxon>
        <taxon>Pseudomonadati</taxon>
        <taxon>Pseudomonadota</taxon>
        <taxon>Betaproteobacteria</taxon>
        <taxon>Burkholderiales</taxon>
        <taxon>Comamonadaceae</taxon>
        <taxon>Limnohabitans</taxon>
    </lineage>
</organism>
<evidence type="ECO:0000313" key="2">
    <source>
        <dbReference type="Proteomes" id="UP000647424"/>
    </source>
</evidence>
<dbReference type="RefSeq" id="WP_191820258.1">
    <property type="nucleotide sequence ID" value="NZ_JACYFT010000004.1"/>
</dbReference>
<protein>
    <submittedName>
        <fullName evidence="1">Uncharacterized protein</fullName>
    </submittedName>
</protein>
<dbReference type="Proteomes" id="UP000647424">
    <property type="component" value="Unassembled WGS sequence"/>
</dbReference>
<proteinExistence type="predicted"/>
<dbReference type="AlphaFoldDB" id="A0A927FHV0"/>
<accession>A0A927FHV0</accession>
<keyword evidence="2" id="KW-1185">Reference proteome</keyword>
<reference evidence="1" key="1">
    <citation type="submission" date="2020-09" db="EMBL/GenBank/DDBJ databases">
        <title>Genome seq and assembly of Limnohabitants sp.</title>
        <authorList>
            <person name="Chhetri G."/>
        </authorList>
    </citation>
    <scope>NUCLEOTIDE SEQUENCE</scope>
    <source>
        <strain evidence="1">JUR4</strain>
    </source>
</reference>
<sequence>MAQIVIADVDVYDPGIGGTRTLRFATQSYTTGPTDTPANTFYDGRIQQPANISRTCFSDAKTTGRTQIGYGDMVLVNNDGALDSLLAYSFAGRAITIKLGVVAPNSNRVPTWVTVIKGTMEQAELSWQKVTIRVRDRQQDVAKPLQQVRYAGSNTLLGGVLNGLEGVANDLKGKPKPQVFGRVFNVAPPQVNTDRRIYQVHAGSALSALLAAYDRGAPLTAGAVYSSQADMEANAPTAGQYRVWNDATAGCSVRLGSAPTGTVTVDAVQGAAVTNRTVGQLYSQILQAAGISPSDINSADITALDAAAPYEAGVYAPYDQDITALELLDTLCASVGAWYGCDASGVFRIGQIAVPSGAAVGTITATDILKIERVSSRDPGVGIPAWKMKIGYQRIYSVQNDLTAAVIDARKAYLAEEYRRVESSDASVKTANLTSPELEFLTVLASASDAAAEADRRLAIYKVRRDMYQLTIRVDAPLAAALDIGKIVTLQVARFGMSAGKNFLVIGIRTNMRGYQFDLTLWG</sequence>
<evidence type="ECO:0000313" key="1">
    <source>
        <dbReference type="EMBL" id="MBD8051759.1"/>
    </source>
</evidence>
<name>A0A927FHV0_9BURK</name>
<dbReference type="EMBL" id="JACYFT010000004">
    <property type="protein sequence ID" value="MBD8051759.1"/>
    <property type="molecule type" value="Genomic_DNA"/>
</dbReference>
<gene>
    <name evidence="1" type="ORF">IC609_14525</name>
</gene>